<feature type="transmembrane region" description="Helical" evidence="1">
    <location>
        <begin position="292"/>
        <end position="315"/>
    </location>
</feature>
<feature type="transmembrane region" description="Helical" evidence="1">
    <location>
        <begin position="335"/>
        <end position="356"/>
    </location>
</feature>
<dbReference type="PANTHER" id="PTHR46137:SF3">
    <property type="entry name" value="OS05G0310600 PROTEIN"/>
    <property type="match status" value="1"/>
</dbReference>
<keyword evidence="1" id="KW-0472">Membrane</keyword>
<keyword evidence="1" id="KW-0812">Transmembrane</keyword>
<dbReference type="Gene3D" id="3.90.1720.10">
    <property type="entry name" value="endopeptidase domain like (from Nostoc punctiforme)"/>
    <property type="match status" value="1"/>
</dbReference>
<feature type="transmembrane region" description="Helical" evidence="1">
    <location>
        <begin position="247"/>
        <end position="271"/>
    </location>
</feature>
<keyword evidence="4" id="KW-1185">Reference proteome</keyword>
<name>A0A9Q1BEL3_HOLLE</name>
<evidence type="ECO:0000313" key="3">
    <source>
        <dbReference type="EMBL" id="KAJ8023795.1"/>
    </source>
</evidence>
<dbReference type="Pfam" id="PF04970">
    <property type="entry name" value="LRAT"/>
    <property type="match status" value="1"/>
</dbReference>
<reference evidence="3" key="1">
    <citation type="submission" date="2021-10" db="EMBL/GenBank/DDBJ databases">
        <title>Tropical sea cucumber genome reveals ecological adaptation and Cuvierian tubules defense mechanism.</title>
        <authorList>
            <person name="Chen T."/>
        </authorList>
    </citation>
    <scope>NUCLEOTIDE SEQUENCE</scope>
    <source>
        <strain evidence="3">Nanhai2018</strain>
        <tissue evidence="3">Muscle</tissue>
    </source>
</reference>
<comment type="caution">
    <text evidence="3">The sequence shown here is derived from an EMBL/GenBank/DDBJ whole genome shotgun (WGS) entry which is preliminary data.</text>
</comment>
<dbReference type="OrthoDB" id="421951at2759"/>
<evidence type="ECO:0000259" key="2">
    <source>
        <dbReference type="PROSITE" id="PS51934"/>
    </source>
</evidence>
<dbReference type="Proteomes" id="UP001152320">
    <property type="component" value="Chromosome 19"/>
</dbReference>
<dbReference type="EMBL" id="JAIZAY010000019">
    <property type="protein sequence ID" value="KAJ8023795.1"/>
    <property type="molecule type" value="Genomic_DNA"/>
</dbReference>
<feature type="transmembrane region" description="Helical" evidence="1">
    <location>
        <begin position="216"/>
        <end position="235"/>
    </location>
</feature>
<dbReference type="PROSITE" id="PS51934">
    <property type="entry name" value="LRAT"/>
    <property type="match status" value="1"/>
</dbReference>
<keyword evidence="1" id="KW-1133">Transmembrane helix</keyword>
<accession>A0A9Q1BEL3</accession>
<organism evidence="3 4">
    <name type="scientific">Holothuria leucospilota</name>
    <name type="common">Black long sea cucumber</name>
    <name type="synonym">Mertensiothuria leucospilota</name>
    <dbReference type="NCBI Taxonomy" id="206669"/>
    <lineage>
        <taxon>Eukaryota</taxon>
        <taxon>Metazoa</taxon>
        <taxon>Echinodermata</taxon>
        <taxon>Eleutherozoa</taxon>
        <taxon>Echinozoa</taxon>
        <taxon>Holothuroidea</taxon>
        <taxon>Aspidochirotacea</taxon>
        <taxon>Aspidochirotida</taxon>
        <taxon>Holothuriidae</taxon>
        <taxon>Holothuria</taxon>
    </lineage>
</organism>
<proteinExistence type="predicted"/>
<gene>
    <name evidence="3" type="ORF">HOLleu_36336</name>
</gene>
<feature type="domain" description="LRAT" evidence="2">
    <location>
        <begin position="100"/>
        <end position="205"/>
    </location>
</feature>
<evidence type="ECO:0000313" key="4">
    <source>
        <dbReference type="Proteomes" id="UP001152320"/>
    </source>
</evidence>
<dbReference type="AlphaFoldDB" id="A0A9Q1BEL3"/>
<dbReference type="InterPro" id="IPR007053">
    <property type="entry name" value="LRAT_dom"/>
</dbReference>
<protein>
    <recommendedName>
        <fullName evidence="2">LRAT domain-containing protein</fullName>
    </recommendedName>
</protein>
<sequence>MEGERQRLQNHHHKTGCRGDIKEYTESENGEVKGYFCSCCKEEWLTDALNKNPAPDGTVKPVDHHIVSMFCCLQVSDTGNFVQWKDVKETGGVLQPGDHVAWLRCISYWHHAIVEEVKDDEITVIEWSFSGIHRNVRSKWDLFGNCGYSPMYKVFYPEEVQQQNPPELVLLRARARVDATGYSLFSDNCEHFATFCKTGSHQCSQLLQLKVSLRAWVRRFVTSFIHIVAIVSFSESIERLAGERKDWLGALLILVTESIYLIIALCVTYRVDTRREEFVKKEPPSCTRACRCASIKAVCQSALLVMFASLFSVYITRRLDEDRSFSERQKTGCEIGFGVLGGMIGNTIGFILFAFIPYPCCRNEITVT</sequence>
<evidence type="ECO:0000256" key="1">
    <source>
        <dbReference type="SAM" id="Phobius"/>
    </source>
</evidence>
<dbReference type="PANTHER" id="PTHR46137">
    <property type="entry name" value="OS05G0310600 PROTEIN"/>
    <property type="match status" value="1"/>
</dbReference>